<dbReference type="InterPro" id="IPR030890">
    <property type="entry name" value="LP_HExxH_w_TonB"/>
</dbReference>
<protein>
    <submittedName>
        <fullName evidence="1">Zinc-binding metallopeptidase</fullName>
    </submittedName>
</protein>
<name>A0AAJ5W8I6_9SPHI</name>
<dbReference type="Proteomes" id="UP001214530">
    <property type="component" value="Chromosome"/>
</dbReference>
<dbReference type="NCBIfam" id="TIGR04549">
    <property type="entry name" value="LP_HExxH_w_tonB"/>
    <property type="match status" value="1"/>
</dbReference>
<organism evidence="1 2">
    <name type="scientific">Candidatus Pedobacter colombiensis</name>
    <dbReference type="NCBI Taxonomy" id="3121371"/>
    <lineage>
        <taxon>Bacteria</taxon>
        <taxon>Pseudomonadati</taxon>
        <taxon>Bacteroidota</taxon>
        <taxon>Sphingobacteriia</taxon>
        <taxon>Sphingobacteriales</taxon>
        <taxon>Sphingobacteriaceae</taxon>
        <taxon>Pedobacter</taxon>
    </lineage>
</organism>
<dbReference type="Pfam" id="PF15890">
    <property type="entry name" value="Peptidase_Mx1"/>
    <property type="match status" value="1"/>
</dbReference>
<accession>A0AAJ5W8I6</accession>
<dbReference type="Gene3D" id="3.40.390.70">
    <property type="match status" value="1"/>
</dbReference>
<reference evidence="1" key="1">
    <citation type="submission" date="2023-03" db="EMBL/GenBank/DDBJ databases">
        <title>Andean soil-derived lignocellulolytic bacterial consortium as a source of novel taxa and putative plastic-active enzymes.</title>
        <authorList>
            <person name="Diaz-Garcia L."/>
            <person name="Chuvochina M."/>
            <person name="Feuerriegel G."/>
            <person name="Bunk B."/>
            <person name="Sproer C."/>
            <person name="Streit W.R."/>
            <person name="Rodriguez L.M."/>
            <person name="Overmann J."/>
            <person name="Jimenez D.J."/>
        </authorList>
    </citation>
    <scope>NUCLEOTIDE SEQUENCE</scope>
    <source>
        <strain evidence="1">MAG 3858</strain>
    </source>
</reference>
<dbReference type="EMBL" id="CP119313">
    <property type="protein sequence ID" value="WEK19019.1"/>
    <property type="molecule type" value="Genomic_DNA"/>
</dbReference>
<evidence type="ECO:0000313" key="1">
    <source>
        <dbReference type="EMBL" id="WEK19019.1"/>
    </source>
</evidence>
<dbReference type="AlphaFoldDB" id="A0AAJ5W8I6"/>
<sequence length="282" mass="31711">MKKISVIMICLMCIILNSCKKETLPDTPIVGLGGDYWVPGALDAYIKTNFTDPLNIEVKYKWDPWETKYNKNMAPVDESVVIPVLEATQKIWIQPYQKLAGMEFMRQLAPKQLVLIGSAEYNSDGTITLGEAEGGKRISLLVANSYNRKNAAIVKQMLHTINHEFGHILHQNINYPRDFKRISEFYYTSSWFNTTNVQANAQGLVTAYAKVGADDDWVETIAYLLVEGQTAFDAMVAANPGYAATTLRTKEAMVVDYYRTAYKIDFRALQAEIKAAIIAISQ</sequence>
<gene>
    <name evidence="1" type="ORF">P0Y49_19780</name>
</gene>
<evidence type="ECO:0000313" key="2">
    <source>
        <dbReference type="Proteomes" id="UP001214530"/>
    </source>
</evidence>
<proteinExistence type="predicted"/>